<dbReference type="InterPro" id="IPR036388">
    <property type="entry name" value="WH-like_DNA-bd_sf"/>
</dbReference>
<comment type="similarity">
    <text evidence="1">Belongs to the disease resistance NB-LRR family.</text>
</comment>
<evidence type="ECO:0000313" key="9">
    <source>
        <dbReference type="Proteomes" id="UP000323597"/>
    </source>
</evidence>
<organism evidence="8 9">
    <name type="scientific">Gossypium mustelinum</name>
    <name type="common">Cotton</name>
    <name type="synonym">Gossypium caicoense</name>
    <dbReference type="NCBI Taxonomy" id="34275"/>
    <lineage>
        <taxon>Eukaryota</taxon>
        <taxon>Viridiplantae</taxon>
        <taxon>Streptophyta</taxon>
        <taxon>Embryophyta</taxon>
        <taxon>Tracheophyta</taxon>
        <taxon>Spermatophyta</taxon>
        <taxon>Magnoliopsida</taxon>
        <taxon>eudicotyledons</taxon>
        <taxon>Gunneridae</taxon>
        <taxon>Pentapetalae</taxon>
        <taxon>rosids</taxon>
        <taxon>malvids</taxon>
        <taxon>Malvales</taxon>
        <taxon>Malvaceae</taxon>
        <taxon>Malvoideae</taxon>
        <taxon>Gossypium</taxon>
    </lineage>
</organism>
<feature type="domain" description="RPW8" evidence="7">
    <location>
        <begin position="1"/>
        <end position="149"/>
    </location>
</feature>
<dbReference type="FunFam" id="3.80.10.10:FF:001428">
    <property type="entry name" value="Probable disease resistance protein At5g04720"/>
    <property type="match status" value="1"/>
</dbReference>
<dbReference type="GO" id="GO:0005524">
    <property type="term" value="F:ATP binding"/>
    <property type="evidence" value="ECO:0007669"/>
    <property type="project" value="UniProtKB-KW"/>
</dbReference>
<evidence type="ECO:0000259" key="7">
    <source>
        <dbReference type="PROSITE" id="PS51153"/>
    </source>
</evidence>
<proteinExistence type="inferred from homology"/>
<dbReference type="EMBL" id="CM017636">
    <property type="protein sequence ID" value="TYJ49284.1"/>
    <property type="molecule type" value="Genomic_DNA"/>
</dbReference>
<dbReference type="GO" id="GO:0006952">
    <property type="term" value="P:defense response"/>
    <property type="evidence" value="ECO:0007669"/>
    <property type="project" value="UniProtKB-KW"/>
</dbReference>
<dbReference type="InterPro" id="IPR027417">
    <property type="entry name" value="P-loop_NTPase"/>
</dbReference>
<dbReference type="Proteomes" id="UP000323597">
    <property type="component" value="Chromosome A01"/>
</dbReference>
<dbReference type="Pfam" id="PF23598">
    <property type="entry name" value="LRR_14"/>
    <property type="match status" value="1"/>
</dbReference>
<dbReference type="PRINTS" id="PR00364">
    <property type="entry name" value="DISEASERSIST"/>
</dbReference>
<evidence type="ECO:0000256" key="3">
    <source>
        <dbReference type="ARBA" id="ARBA00022737"/>
    </source>
</evidence>
<dbReference type="InterPro" id="IPR032675">
    <property type="entry name" value="LRR_dom_sf"/>
</dbReference>
<dbReference type="InterPro" id="IPR042197">
    <property type="entry name" value="Apaf_helical"/>
</dbReference>
<evidence type="ECO:0000256" key="1">
    <source>
        <dbReference type="ARBA" id="ARBA00008894"/>
    </source>
</evidence>
<evidence type="ECO:0000256" key="5">
    <source>
        <dbReference type="ARBA" id="ARBA00022821"/>
    </source>
</evidence>
<dbReference type="PANTHER" id="PTHR36766:SF30">
    <property type="entry name" value="TIR-NBS TYPE DISEASE RESISTANCE PROTEIN-RELATED"/>
    <property type="match status" value="1"/>
</dbReference>
<keyword evidence="9" id="KW-1185">Reference proteome</keyword>
<dbReference type="GO" id="GO:0043531">
    <property type="term" value="F:ADP binding"/>
    <property type="evidence" value="ECO:0007669"/>
    <property type="project" value="InterPro"/>
</dbReference>
<name>A0A5D3AE89_GOSMU</name>
<dbReference type="Pfam" id="PF05659">
    <property type="entry name" value="RPW8"/>
    <property type="match status" value="1"/>
</dbReference>
<dbReference type="InterPro" id="IPR055414">
    <property type="entry name" value="LRR_R13L4/SHOC2-like"/>
</dbReference>
<dbReference type="SUPFAM" id="SSF52540">
    <property type="entry name" value="P-loop containing nucleoside triphosphate hydrolases"/>
    <property type="match status" value="1"/>
</dbReference>
<evidence type="ECO:0000256" key="4">
    <source>
        <dbReference type="ARBA" id="ARBA00022741"/>
    </source>
</evidence>
<keyword evidence="4" id="KW-0547">Nucleotide-binding</keyword>
<keyword evidence="5" id="KW-0611">Plant defense</keyword>
<dbReference type="FunFam" id="1.10.8.430:FF:000003">
    <property type="entry name" value="Probable disease resistance protein At5g66910"/>
    <property type="match status" value="1"/>
</dbReference>
<gene>
    <name evidence="8" type="ORF">E1A91_A01G123800v1</name>
</gene>
<dbReference type="Pfam" id="PF00931">
    <property type="entry name" value="NB-ARC"/>
    <property type="match status" value="1"/>
</dbReference>
<dbReference type="AlphaFoldDB" id="A0A5D3AE89"/>
<sequence>MALNEMFVGEIVTELLKQLNAISHKSCFCKSSADNLITSIQELLPIIEELKYSGVELPAFRQSQLNRFSETLRGGIELAGKVLESGRWNVYKNLQLVRKMEKLEKQVERFISGPMQAHLLADVHHMRFETMERFNRLEQRLDSMKTGSGRWVEEAVKRMEVEGDSNLGDFSGIGLELGKGKVKKMMIERDDLNVVGIWGIGGSGKTTLANEICRDNQVQSYFNNRILFLTVSQSPDLEQLRAKIWGFITGNEPLNYTRKSQCEWGSGPQALVVLDDVWSLPVLEQLIFRVPTYKTLVISRFKFPRRVVNEVYEVELLEEDESMSLFCHSAFGQKSIPPTANETLVKQIVDECKGLPLALKVIGASLQDQPEMYWINARKRLSRGELICESHENKLLDRMAISVECLKKKVKECFMDLGSFPEDKKIPLDVLVNMWVEIHNIDEEEAFTILLELSDKNLLTLVKDARAGEAYCSYHEICVTQHDVLRDLALHLSNQGEVNERKRLLMPRRDTELPRDWEKNADQPFNAQIVSVHTGEMGEMDWFHMEFPKTEVLILNFCSDKYFLPPFIDDMPKLRALIVINRGTTEATLENFSVFTNLANLRSLWLEKVSVPQLSNATVPLRNLRKLSMVLCKVSNSLDPAVLDLPQIFPHLSELVIDHCDDLVKLPLSFCKVNSLQSLSLTNCHRLRELPADLGMLKKLQILRLSACPELKMLPPSIGELVRLKYLDISECVNLKCLPKEVGKLVSLEKIDMRDCLQIVNLPTTAALSNLKSLQRVICDDEVFGQWRNLEKTVPNLHVQIAEKCKGITFFPRVDTTKRDQKGKGDTDNSVDGRLGSVDEMGDFGIGDTY</sequence>
<dbReference type="Gene3D" id="3.80.10.10">
    <property type="entry name" value="Ribonuclease Inhibitor"/>
    <property type="match status" value="2"/>
</dbReference>
<dbReference type="PANTHER" id="PTHR36766">
    <property type="entry name" value="PLANT BROAD-SPECTRUM MILDEW RESISTANCE PROTEIN RPW8"/>
    <property type="match status" value="1"/>
</dbReference>
<evidence type="ECO:0000256" key="6">
    <source>
        <dbReference type="ARBA" id="ARBA00022840"/>
    </source>
</evidence>
<dbReference type="InterPro" id="IPR008808">
    <property type="entry name" value="Powdery_mildew-R_dom"/>
</dbReference>
<keyword evidence="6" id="KW-0067">ATP-binding</keyword>
<keyword evidence="3" id="KW-0677">Repeat</keyword>
<evidence type="ECO:0000313" key="8">
    <source>
        <dbReference type="EMBL" id="TYJ49284.1"/>
    </source>
</evidence>
<dbReference type="InterPro" id="IPR002182">
    <property type="entry name" value="NB-ARC"/>
</dbReference>
<dbReference type="Gene3D" id="3.40.50.300">
    <property type="entry name" value="P-loop containing nucleotide triphosphate hydrolases"/>
    <property type="match status" value="1"/>
</dbReference>
<dbReference type="PROSITE" id="PS51153">
    <property type="entry name" value="RPW8"/>
    <property type="match status" value="1"/>
</dbReference>
<accession>A0A5D3AE89</accession>
<dbReference type="SUPFAM" id="SSF52058">
    <property type="entry name" value="L domain-like"/>
    <property type="match status" value="1"/>
</dbReference>
<dbReference type="Gene3D" id="1.10.8.430">
    <property type="entry name" value="Helical domain of apoptotic protease-activating factors"/>
    <property type="match status" value="1"/>
</dbReference>
<reference evidence="8 9" key="1">
    <citation type="submission" date="2019-07" db="EMBL/GenBank/DDBJ databases">
        <title>WGS assembly of Gossypium mustelinum.</title>
        <authorList>
            <person name="Chen Z.J."/>
            <person name="Sreedasyam A."/>
            <person name="Ando A."/>
            <person name="Song Q."/>
            <person name="De L."/>
            <person name="Hulse-Kemp A."/>
            <person name="Ding M."/>
            <person name="Ye W."/>
            <person name="Kirkbride R."/>
            <person name="Jenkins J."/>
            <person name="Plott C."/>
            <person name="Lovell J."/>
            <person name="Lin Y.-M."/>
            <person name="Vaughn R."/>
            <person name="Liu B."/>
            <person name="Li W."/>
            <person name="Simpson S."/>
            <person name="Scheffler B."/>
            <person name="Saski C."/>
            <person name="Grover C."/>
            <person name="Hu G."/>
            <person name="Conover J."/>
            <person name="Carlson J."/>
            <person name="Shu S."/>
            <person name="Boston L."/>
            <person name="Williams M."/>
            <person name="Peterson D."/>
            <person name="Mcgee K."/>
            <person name="Jones D."/>
            <person name="Wendel J."/>
            <person name="Stelly D."/>
            <person name="Grimwood J."/>
            <person name="Schmutz J."/>
        </authorList>
    </citation>
    <scope>NUCLEOTIDE SEQUENCE [LARGE SCALE GENOMIC DNA]</scope>
    <source>
        <strain evidence="8">1408120.09</strain>
    </source>
</reference>
<evidence type="ECO:0000256" key="2">
    <source>
        <dbReference type="ARBA" id="ARBA00022614"/>
    </source>
</evidence>
<dbReference type="Gene3D" id="1.10.10.10">
    <property type="entry name" value="Winged helix-like DNA-binding domain superfamily/Winged helix DNA-binding domain"/>
    <property type="match status" value="1"/>
</dbReference>
<keyword evidence="2" id="KW-0433">Leucine-rich repeat</keyword>
<protein>
    <recommendedName>
        <fullName evidence="7">RPW8 domain-containing protein</fullName>
    </recommendedName>
</protein>